<sequence length="188" mass="20968">MTGVKEKLHSPLYDAFFLRDAQDRFEDRMTDPRVIRFFVDVQDKTRLETNMQAAGVLPSLNTFEARAMRVVISDSAPSHDHPDPFIPDLVFSSVVTLLVGEKEAITAPTYMFPSGAGVVSSNGSSPLSHGMPDPMATFRFAEPVFIEPQQNFRVEMLFPRGLPVSVADATGPRHLWVVLDGYLERDVQ</sequence>
<reference evidence="1 2" key="1">
    <citation type="submission" date="2018-05" db="EMBL/GenBank/DDBJ databases">
        <title>Streptomyces venezuelae.</title>
        <authorList>
            <person name="Kim W."/>
            <person name="Lee N."/>
            <person name="Cho B.-K."/>
        </authorList>
    </citation>
    <scope>NUCLEOTIDE SEQUENCE [LARGE SCALE GENOMIC DNA]</scope>
    <source>
        <strain evidence="1 2">ATCC 14585</strain>
    </source>
</reference>
<dbReference type="EMBL" id="CP029191">
    <property type="protein sequence ID" value="QES44844.1"/>
    <property type="molecule type" value="Genomic_DNA"/>
</dbReference>
<name>A0A5P2CPJ7_STRVZ</name>
<accession>A0A5P2CPJ7</accession>
<proteinExistence type="predicted"/>
<organism evidence="1 2">
    <name type="scientific">Streptomyces venezuelae</name>
    <dbReference type="NCBI Taxonomy" id="54571"/>
    <lineage>
        <taxon>Bacteria</taxon>
        <taxon>Bacillati</taxon>
        <taxon>Actinomycetota</taxon>
        <taxon>Actinomycetes</taxon>
        <taxon>Kitasatosporales</taxon>
        <taxon>Streptomycetaceae</taxon>
        <taxon>Streptomyces</taxon>
    </lineage>
</organism>
<dbReference type="AlphaFoldDB" id="A0A5P2CPJ7"/>
<protein>
    <submittedName>
        <fullName evidence="1">Uncharacterized protein</fullName>
    </submittedName>
</protein>
<evidence type="ECO:0000313" key="2">
    <source>
        <dbReference type="Proteomes" id="UP000324015"/>
    </source>
</evidence>
<gene>
    <name evidence="1" type="ORF">DEJ49_31050</name>
</gene>
<dbReference type="Proteomes" id="UP000324015">
    <property type="component" value="Chromosome"/>
</dbReference>
<evidence type="ECO:0000313" key="1">
    <source>
        <dbReference type="EMBL" id="QES44844.1"/>
    </source>
</evidence>